<evidence type="ECO:0000313" key="7">
    <source>
        <dbReference type="RefSeq" id="XP_045557710.1"/>
    </source>
</evidence>
<dbReference type="InterPro" id="IPR052434">
    <property type="entry name" value="Tectonic-like_complex_comp"/>
</dbReference>
<gene>
    <name evidence="7" type="primary">LOC106576791</name>
</gene>
<dbReference type="PANTHER" id="PTHR20837">
    <property type="entry name" value="CENTROSOMAL PROTEIN-RELATED"/>
    <property type="match status" value="1"/>
</dbReference>
<dbReference type="InterPro" id="IPR056290">
    <property type="entry name" value="CEPT76/DRC7_peptidase-like_dom"/>
</dbReference>
<dbReference type="Gene3D" id="2.60.40.150">
    <property type="entry name" value="C2 domain"/>
    <property type="match status" value="1"/>
</dbReference>
<dbReference type="Pfam" id="PF24656">
    <property type="entry name" value="CEPT76_peptidase"/>
    <property type="match status" value="1"/>
</dbReference>
<evidence type="ECO:0000313" key="6">
    <source>
        <dbReference type="Proteomes" id="UP001652741"/>
    </source>
</evidence>
<dbReference type="Proteomes" id="UP001652741">
    <property type="component" value="Chromosome ssa18"/>
</dbReference>
<evidence type="ECO:0000259" key="1">
    <source>
        <dbReference type="Pfam" id="PF00168"/>
    </source>
</evidence>
<dbReference type="Pfam" id="PF15625">
    <property type="entry name" value="CC2D2AN-C2"/>
    <property type="match status" value="1"/>
</dbReference>
<evidence type="ECO:0000259" key="4">
    <source>
        <dbReference type="Pfam" id="PF24652"/>
    </source>
</evidence>
<evidence type="ECO:0000259" key="5">
    <source>
        <dbReference type="Pfam" id="PF24656"/>
    </source>
</evidence>
<protein>
    <submittedName>
        <fullName evidence="7">Protein CC2D2B</fullName>
    </submittedName>
</protein>
<dbReference type="GeneID" id="106576791"/>
<keyword evidence="6" id="KW-1185">Reference proteome</keyword>
<accession>A0ABM3DFX5</accession>
<dbReference type="InterPro" id="IPR028928">
    <property type="entry name" value="CC2D2AN-C2"/>
</dbReference>
<evidence type="ECO:0000259" key="3">
    <source>
        <dbReference type="Pfam" id="PF17661"/>
    </source>
</evidence>
<feature type="domain" description="C2" evidence="1">
    <location>
        <begin position="924"/>
        <end position="1026"/>
    </location>
</feature>
<proteinExistence type="predicted"/>
<evidence type="ECO:0000259" key="2">
    <source>
        <dbReference type="Pfam" id="PF15625"/>
    </source>
</evidence>
<feature type="domain" description="DUF5523" evidence="3">
    <location>
        <begin position="137"/>
        <end position="221"/>
    </location>
</feature>
<feature type="domain" description="Centrosomal protein of 76 kDa C-terminal" evidence="4">
    <location>
        <begin position="1321"/>
        <end position="1442"/>
    </location>
</feature>
<dbReference type="PANTHER" id="PTHR20837:SF2">
    <property type="entry name" value="PROTEIN CC2D2B"/>
    <property type="match status" value="1"/>
</dbReference>
<organism evidence="6 7">
    <name type="scientific">Salmo salar</name>
    <name type="common">Atlantic salmon</name>
    <dbReference type="NCBI Taxonomy" id="8030"/>
    <lineage>
        <taxon>Eukaryota</taxon>
        <taxon>Metazoa</taxon>
        <taxon>Chordata</taxon>
        <taxon>Craniata</taxon>
        <taxon>Vertebrata</taxon>
        <taxon>Euteleostomi</taxon>
        <taxon>Actinopterygii</taxon>
        <taxon>Neopterygii</taxon>
        <taxon>Teleostei</taxon>
        <taxon>Protacanthopterygii</taxon>
        <taxon>Salmoniformes</taxon>
        <taxon>Salmonidae</taxon>
        <taxon>Salmoninae</taxon>
        <taxon>Salmo</taxon>
    </lineage>
</organism>
<reference evidence="7" key="1">
    <citation type="submission" date="2025-08" db="UniProtKB">
        <authorList>
            <consortium name="RefSeq"/>
        </authorList>
    </citation>
    <scope>IDENTIFICATION</scope>
</reference>
<dbReference type="InterPro" id="IPR056288">
    <property type="entry name" value="CEP76_C"/>
</dbReference>
<feature type="domain" description="CEP76/DRC7 peptidase-like" evidence="5">
    <location>
        <begin position="1179"/>
        <end position="1294"/>
    </location>
</feature>
<feature type="domain" description="CC2D2A N-terminal C2" evidence="2">
    <location>
        <begin position="499"/>
        <end position="668"/>
    </location>
</feature>
<name>A0ABM3DFX5_SALSA</name>
<dbReference type="Pfam" id="PF17661">
    <property type="entry name" value="DUF5523"/>
    <property type="match status" value="1"/>
</dbReference>
<dbReference type="InterPro" id="IPR041510">
    <property type="entry name" value="DUF5523"/>
</dbReference>
<dbReference type="InterPro" id="IPR000008">
    <property type="entry name" value="C2_dom"/>
</dbReference>
<dbReference type="SUPFAM" id="SSF49562">
    <property type="entry name" value="C2 domain (Calcium/lipid-binding domain, CaLB)"/>
    <property type="match status" value="1"/>
</dbReference>
<dbReference type="RefSeq" id="XP_045557710.1">
    <property type="nucleotide sequence ID" value="XM_045701754.1"/>
</dbReference>
<dbReference type="Pfam" id="PF24652">
    <property type="entry name" value="CEP76_C"/>
    <property type="match status" value="1"/>
</dbReference>
<dbReference type="InterPro" id="IPR035892">
    <property type="entry name" value="C2_domain_sf"/>
</dbReference>
<sequence length="1457" mass="165957">MPKKSQTFVGMTEENKEKVPDGVYIQERVIQHPPHIRLSRSQERGRFMLQEYKLKILQSKINAAREVRIKEPQKIADKPSCSEEEAYRFFCNTFDELEKNGHTTGTLSQQSGIDTVIDIDNVDECHNPLVPGDIETLNVNPDLLFVPSDLPVNQMRIIPRYLKPRFLEDEGFYVCERPQVLKKMINKMGNRLIEEEKGQSWFGENGCMIAIPDPIQKYWHCKVDFPFSCQSPCLATVNMRPDKLQSAGSVVSNAEGSAGLWQLDLNLARLNFTHHPLFSTEHVLAQRLYELYEHYETREMKGATTSLQDKLSGLKKSETTLTTTDETATCSKLQDLRQEIRKTHVALKNERQADISLVRNIVAAWKRIKTLRAKNGYVNTTVKLQLHKVKARITDSTTNRTGTDDHMKASVFSLDNLLTQLLLINYSRTVCSNLCCIVVGVNILLQTKFYTDGDVTIRQHYLCRELKEHNKEEIYIPLVPGQEEEMSTDSVKQKADQLDLVPVLTMCGVVTPTSSCPPDEKVRRYELANHKVSVNIFYNGKHVSTSEPSMFDNSDFGVQIQQMFNMQIVHSPENIMLEICETVKQKSTVVAKMYVPIPDRNMLSSNATMERSEFSSDRAIKAYYAGVGSNVPFKLEKEDAEVCLMTSGRLLYVVSWAVDESGFPMAPTAPPHRPSFTRPMASGPNASSVEWIRDLQFDPNHPSNTELTELLREACEQRDRATGHFRLHALEEEFDFTTEEQLEKSRRFGLLQLRSSHAVGVSPSKPIPLHDRDITEAMFADYGAFPSLSLMDEDPITMQRARSIHCIQKALKLARKKLFNIKRKYKFSDIVTEYHEADTVMEFDWDVFRLKRPLQPQRVKRKIVPTCSLSDGDLRIYVAINNAQGLPVRQEAFLKEIHARGSCCGLSSSSRHNMKSSSEKAVLQAQVQPFVEVRFQETTYESSVEQGHNPCWREEFTLEFKSLGGDYSHAGLSKVQDDIVINVFDEMSFQVIESSSLRGCGAQVFSGRQWLGSVTLPFRSLLQQSKVYEKLTICTPPTLLGYMWTGEDMVNDQGIEIPSRRDTSFMNVFITLDPAISLSDDQTAKFSTDEDEDLLDLTYEYEKQCKVAAGRVKKRVITTVINSEGRLVLAHRFFKPLPPPQEVVLDTPDNSMSVLERVAAFVSLIPTLSFPSDVGDSGDMWLTSEQCLELAMGNDVSLAVLLCNFFHDLTVNGWLLLGTSVIEGETAYVLTQENTWFVLWNPRDGKHYQSYDSFCPLKTVDCLVNGENVWFHLQPTRKMPITFDVSNNATWKPLFPKGFNSDSSSMPTEIKYRPTQIDLVNHLQRRMERKLKSCVMDWRSPHPTRWSPRCAAMLSEVMQKLERNPASDSIALEIDRLLDTMKDYKVTGFPIHMAYQDMSTVIEAVYNTRIHSTEIPGTEFALSTYIHPYPNHILSVWIFLATLVKHQHGVFYVPSVH</sequence>
<dbReference type="Pfam" id="PF00168">
    <property type="entry name" value="C2"/>
    <property type="match status" value="1"/>
</dbReference>